<evidence type="ECO:0000256" key="2">
    <source>
        <dbReference type="ARBA" id="ARBA00022840"/>
    </source>
</evidence>
<keyword evidence="5" id="KW-1185">Reference proteome</keyword>
<evidence type="ECO:0000313" key="4">
    <source>
        <dbReference type="EMBL" id="QNF35231.1"/>
    </source>
</evidence>
<dbReference type="RefSeq" id="WP_185271722.1">
    <property type="nucleotide sequence ID" value="NZ_CP055156.1"/>
</dbReference>
<dbReference type="GO" id="GO:0005524">
    <property type="term" value="F:ATP binding"/>
    <property type="evidence" value="ECO:0007669"/>
    <property type="project" value="UniProtKB-KW"/>
</dbReference>
<gene>
    <name evidence="4" type="ORF">HUW51_21845</name>
</gene>
<dbReference type="InterPro" id="IPR017871">
    <property type="entry name" value="ABC_transporter-like_CS"/>
</dbReference>
<feature type="domain" description="ABC transporter" evidence="3">
    <location>
        <begin position="287"/>
        <end position="516"/>
    </location>
</feature>
<organism evidence="4 5">
    <name type="scientific">Adhaeribacter swui</name>
    <dbReference type="NCBI Taxonomy" id="2086471"/>
    <lineage>
        <taxon>Bacteria</taxon>
        <taxon>Pseudomonadati</taxon>
        <taxon>Bacteroidota</taxon>
        <taxon>Cytophagia</taxon>
        <taxon>Cytophagales</taxon>
        <taxon>Hymenobacteraceae</taxon>
        <taxon>Adhaeribacter</taxon>
    </lineage>
</organism>
<dbReference type="SUPFAM" id="SSF52540">
    <property type="entry name" value="P-loop containing nucleoside triphosphate hydrolases"/>
    <property type="match status" value="2"/>
</dbReference>
<protein>
    <submittedName>
        <fullName evidence="4">ATP-binding cassette domain-containing protein</fullName>
    </submittedName>
</protein>
<dbReference type="PANTHER" id="PTHR43158:SF2">
    <property type="entry name" value="SKFA PEPTIDE EXPORT ATP-BINDING PROTEIN SKFE"/>
    <property type="match status" value="1"/>
</dbReference>
<dbReference type="Pfam" id="PF00005">
    <property type="entry name" value="ABC_tran"/>
    <property type="match status" value="2"/>
</dbReference>
<dbReference type="InterPro" id="IPR027417">
    <property type="entry name" value="P-loop_NTPase"/>
</dbReference>
<evidence type="ECO:0000259" key="3">
    <source>
        <dbReference type="PROSITE" id="PS50893"/>
    </source>
</evidence>
<keyword evidence="2 4" id="KW-0067">ATP-binding</keyword>
<proteinExistence type="predicted"/>
<evidence type="ECO:0000256" key="1">
    <source>
        <dbReference type="ARBA" id="ARBA00022741"/>
    </source>
</evidence>
<sequence length="518" mass="59029">MNNLKNDTAGSVAITLSQATFTRQNQVVFSDLSWQFKPGEQWAIYGAVGAGKTTFLSALAGQLPLRSGNYELKVRVNTDAELQTVDRSSFRAHSALITFQQQNSFFNYERAFYQQRYQSLESEIAIPTVREILANVTTTCTYAEIEEIIDLLQLKELLPETLIKLSNGQTRKLQIARALLQKPKLLILDNPFTGLDEKSRQQLNAIINNVIKQGTQILLATNQQEIPESITQVLWLDDFKIKAVLSRADFFKKLQTEGAAKDENSDQSQDLQLTTIPKAKIDFATAVKFENVFVRYQNKTILENISWTVQKGEKWALIGPNGSGKTTILSLIYADNPQAFANKIYLFDKRKGTGESIWDIKKRMGFVSPELHLYFRQPLSGQQVAATGYTDTLTRPKTLTTEQEAQIQNHFAFFDRLDLLTKPFLQMSAGEQRLVLLIRSVLKNPALLIWDEPLQGLSREYIQRATQLLKNYCTPDTTLILVSHYADEVPHFVNNYFYLKEGRLDRMMQYPIEEETIA</sequence>
<reference evidence="4 5" key="1">
    <citation type="journal article" date="2018" name="Int. J. Syst. Evol. Microbiol.">
        <title>Adhaeribacter swui sp. nov., isolated from wet mud.</title>
        <authorList>
            <person name="Kim D.U."/>
            <person name="Kim K.W."/>
            <person name="Kang M.S."/>
            <person name="Kim J.Y."/>
            <person name="Jang J.H."/>
            <person name="Kim M.K."/>
        </authorList>
    </citation>
    <scope>NUCLEOTIDE SEQUENCE [LARGE SCALE GENOMIC DNA]</scope>
    <source>
        <strain evidence="4 5">KCTC 52873</strain>
    </source>
</reference>
<dbReference type="PROSITE" id="PS00211">
    <property type="entry name" value="ABC_TRANSPORTER_1"/>
    <property type="match status" value="1"/>
</dbReference>
<accession>A0A7G7GDJ7</accession>
<dbReference type="InterPro" id="IPR003439">
    <property type="entry name" value="ABC_transporter-like_ATP-bd"/>
</dbReference>
<dbReference type="PANTHER" id="PTHR43158">
    <property type="entry name" value="SKFA PEPTIDE EXPORT ATP-BINDING PROTEIN SKFE"/>
    <property type="match status" value="1"/>
</dbReference>
<keyword evidence="1" id="KW-0547">Nucleotide-binding</keyword>
<evidence type="ECO:0000313" key="5">
    <source>
        <dbReference type="Proteomes" id="UP000515237"/>
    </source>
</evidence>
<dbReference type="AlphaFoldDB" id="A0A7G7GDJ7"/>
<dbReference type="GO" id="GO:0016887">
    <property type="term" value="F:ATP hydrolysis activity"/>
    <property type="evidence" value="ECO:0007669"/>
    <property type="project" value="InterPro"/>
</dbReference>
<dbReference type="PROSITE" id="PS50893">
    <property type="entry name" value="ABC_TRANSPORTER_2"/>
    <property type="match status" value="2"/>
</dbReference>
<dbReference type="InterPro" id="IPR003593">
    <property type="entry name" value="AAA+_ATPase"/>
</dbReference>
<dbReference type="SMART" id="SM00382">
    <property type="entry name" value="AAA"/>
    <property type="match status" value="2"/>
</dbReference>
<dbReference type="Gene3D" id="3.40.50.300">
    <property type="entry name" value="P-loop containing nucleotide triphosphate hydrolases"/>
    <property type="match status" value="2"/>
</dbReference>
<dbReference type="Proteomes" id="UP000515237">
    <property type="component" value="Chromosome"/>
</dbReference>
<dbReference type="EMBL" id="CP055156">
    <property type="protein sequence ID" value="QNF35231.1"/>
    <property type="molecule type" value="Genomic_DNA"/>
</dbReference>
<feature type="domain" description="ABC transporter" evidence="3">
    <location>
        <begin position="14"/>
        <end position="263"/>
    </location>
</feature>
<name>A0A7G7GDJ7_9BACT</name>
<dbReference type="KEGG" id="aswu:HUW51_21845"/>